<protein>
    <submittedName>
        <fullName evidence="1">Protein cwh43</fullName>
    </submittedName>
</protein>
<organism evidence="1 2">
    <name type="scientific">Desmophyllum pertusum</name>
    <dbReference type="NCBI Taxonomy" id="174260"/>
    <lineage>
        <taxon>Eukaryota</taxon>
        <taxon>Metazoa</taxon>
        <taxon>Cnidaria</taxon>
        <taxon>Anthozoa</taxon>
        <taxon>Hexacorallia</taxon>
        <taxon>Scleractinia</taxon>
        <taxon>Caryophylliina</taxon>
        <taxon>Caryophylliidae</taxon>
        <taxon>Desmophyllum</taxon>
    </lineage>
</organism>
<evidence type="ECO:0000313" key="1">
    <source>
        <dbReference type="EMBL" id="KAJ7343692.1"/>
    </source>
</evidence>
<name>A0A9X0CGL8_9CNID</name>
<feature type="non-terminal residue" evidence="1">
    <location>
        <position position="116"/>
    </location>
</feature>
<dbReference type="AlphaFoldDB" id="A0A9X0CGL8"/>
<dbReference type="Proteomes" id="UP001163046">
    <property type="component" value="Unassembled WGS sequence"/>
</dbReference>
<sequence length="116" mass="13108">SCLYHHCSSHSDGSKISQAVLPHTAKGRPQCVLSHDLGTVHFAYDNVGWPSFERAAQMINDTVPLFICPKYPIVKSHFITYFHLQKGELAPALSGNHQHIWVTWWTLFLGHDGKRS</sequence>
<keyword evidence="2" id="KW-1185">Reference proteome</keyword>
<gene>
    <name evidence="1" type="primary">CWH43_2</name>
    <name evidence="1" type="ORF">OS493_040489</name>
</gene>
<reference evidence="1" key="1">
    <citation type="submission" date="2023-01" db="EMBL/GenBank/DDBJ databases">
        <title>Genome assembly of the deep-sea coral Lophelia pertusa.</title>
        <authorList>
            <person name="Herrera S."/>
            <person name="Cordes E."/>
        </authorList>
    </citation>
    <scope>NUCLEOTIDE SEQUENCE</scope>
    <source>
        <strain evidence="1">USNM1676648</strain>
        <tissue evidence="1">Polyp</tissue>
    </source>
</reference>
<proteinExistence type="predicted"/>
<dbReference type="OrthoDB" id="68581at2759"/>
<accession>A0A9X0CGL8</accession>
<dbReference type="EMBL" id="MU827693">
    <property type="protein sequence ID" value="KAJ7343692.1"/>
    <property type="molecule type" value="Genomic_DNA"/>
</dbReference>
<comment type="caution">
    <text evidence="1">The sequence shown here is derived from an EMBL/GenBank/DDBJ whole genome shotgun (WGS) entry which is preliminary data.</text>
</comment>
<feature type="non-terminal residue" evidence="1">
    <location>
        <position position="1"/>
    </location>
</feature>
<evidence type="ECO:0000313" key="2">
    <source>
        <dbReference type="Proteomes" id="UP001163046"/>
    </source>
</evidence>